<reference evidence="1" key="1">
    <citation type="submission" date="2022-08" db="EMBL/GenBank/DDBJ databases">
        <title>Genome Sequence of Fusarium decemcellulare.</title>
        <authorList>
            <person name="Buettner E."/>
        </authorList>
    </citation>
    <scope>NUCLEOTIDE SEQUENCE</scope>
    <source>
        <strain evidence="1">Babe19</strain>
    </source>
</reference>
<organism evidence="1 2">
    <name type="scientific">Fusarium decemcellulare</name>
    <dbReference type="NCBI Taxonomy" id="57161"/>
    <lineage>
        <taxon>Eukaryota</taxon>
        <taxon>Fungi</taxon>
        <taxon>Dikarya</taxon>
        <taxon>Ascomycota</taxon>
        <taxon>Pezizomycotina</taxon>
        <taxon>Sordariomycetes</taxon>
        <taxon>Hypocreomycetidae</taxon>
        <taxon>Hypocreales</taxon>
        <taxon>Nectriaceae</taxon>
        <taxon>Fusarium</taxon>
        <taxon>Fusarium decemcellulare species complex</taxon>
    </lineage>
</organism>
<sequence length="199" mass="21126">MVLRFALALVLALSVLSKAVPTEPVSISLKAPAIVGGQDARLGDFPYLVSLLQYGSAWCGGSLLDSRTVLTAAHCVAGRNASDFQVRAGSLNWDAGGQKVNVSFFNEHPSYNSSNADNDIAIVRLASPIKDTAVIGYATLPKHCSDPLPNSTATTAGWGDLEFGGPATRELKKVSVSVISRQRCQKQYLKNNPPLVRDG</sequence>
<dbReference type="EMBL" id="JANRMS010001361">
    <property type="protein sequence ID" value="KAJ3528836.1"/>
    <property type="molecule type" value="Genomic_DNA"/>
</dbReference>
<protein>
    <submittedName>
        <fullName evidence="1">Uncharacterized protein</fullName>
    </submittedName>
</protein>
<keyword evidence="2" id="KW-1185">Reference proteome</keyword>
<comment type="caution">
    <text evidence="1">The sequence shown here is derived from an EMBL/GenBank/DDBJ whole genome shotgun (WGS) entry which is preliminary data.</text>
</comment>
<accession>A0ACC1RZD4</accession>
<evidence type="ECO:0000313" key="1">
    <source>
        <dbReference type="EMBL" id="KAJ3528836.1"/>
    </source>
</evidence>
<gene>
    <name evidence="1" type="ORF">NM208_g10023</name>
</gene>
<proteinExistence type="predicted"/>
<evidence type="ECO:0000313" key="2">
    <source>
        <dbReference type="Proteomes" id="UP001148629"/>
    </source>
</evidence>
<dbReference type="Proteomes" id="UP001148629">
    <property type="component" value="Unassembled WGS sequence"/>
</dbReference>
<name>A0ACC1RZD4_9HYPO</name>